<comment type="caution">
    <text evidence="2">The sequence shown here is derived from an EMBL/GenBank/DDBJ whole genome shotgun (WGS) entry which is preliminary data.</text>
</comment>
<dbReference type="Proteomes" id="UP000184031">
    <property type="component" value="Unassembled WGS sequence"/>
</dbReference>
<reference evidence="2 3" key="1">
    <citation type="submission" date="2016-11" db="EMBL/GenBank/DDBJ databases">
        <authorList>
            <person name="Varghese N."/>
            <person name="Submissions S."/>
        </authorList>
    </citation>
    <scope>NUCLEOTIDE SEQUENCE [LARGE SCALE GENOMIC DNA]</scope>
    <source>
        <strain evidence="2 3">CGMCC 1.12174</strain>
        <strain evidence="1 4">DSM 26351</strain>
    </source>
</reference>
<name>A0A1M6Q9Y3_9FLAO</name>
<dbReference type="EMBL" id="FOKU01000001">
    <property type="protein sequence ID" value="SFB69763.1"/>
    <property type="molecule type" value="Genomic_DNA"/>
</dbReference>
<organism evidence="2 3">
    <name type="scientific">Flagellimonas taeanensis</name>
    <dbReference type="NCBI Taxonomy" id="1005926"/>
    <lineage>
        <taxon>Bacteria</taxon>
        <taxon>Pseudomonadati</taxon>
        <taxon>Bacteroidota</taxon>
        <taxon>Flavobacteriia</taxon>
        <taxon>Flavobacteriales</taxon>
        <taxon>Flavobacteriaceae</taxon>
        <taxon>Flagellimonas</taxon>
    </lineage>
</organism>
<evidence type="ECO:0000313" key="1">
    <source>
        <dbReference type="EMBL" id="SFB69763.1"/>
    </source>
</evidence>
<dbReference type="InterPro" id="IPR046290">
    <property type="entry name" value="DUF6327"/>
</dbReference>
<evidence type="ECO:0000313" key="3">
    <source>
        <dbReference type="Proteomes" id="UP000184031"/>
    </source>
</evidence>
<dbReference type="AlphaFoldDB" id="A0A1M6Q9Y3"/>
<sequence length="71" mass="8267">MKARKYSSFEEIEQDMKILQLQREIDEEKLKYAFQSTKEELYPTNLLGGFSGIAKKLALSFVTSKILKSFK</sequence>
<accession>A0A1M6Q9Y3</accession>
<dbReference type="EMBL" id="FRAT01000001">
    <property type="protein sequence ID" value="SHK16968.1"/>
    <property type="molecule type" value="Genomic_DNA"/>
</dbReference>
<gene>
    <name evidence="1" type="ORF">SAMN04487891_101502</name>
    <name evidence="2" type="ORF">SAMN05216293_0509</name>
</gene>
<evidence type="ECO:0000313" key="2">
    <source>
        <dbReference type="EMBL" id="SHK16968.1"/>
    </source>
</evidence>
<dbReference type="Proteomes" id="UP000198940">
    <property type="component" value="Unassembled WGS sequence"/>
</dbReference>
<protein>
    <recommendedName>
        <fullName evidence="5">Glutaminyl-tRNA synthetase</fullName>
    </recommendedName>
</protein>
<dbReference type="STRING" id="1055723.SAMN05216293_0509"/>
<evidence type="ECO:0000313" key="4">
    <source>
        <dbReference type="Proteomes" id="UP000198940"/>
    </source>
</evidence>
<dbReference type="RefSeq" id="WP_072876480.1">
    <property type="nucleotide sequence ID" value="NZ_FOKU01000001.1"/>
</dbReference>
<proteinExistence type="predicted"/>
<evidence type="ECO:0008006" key="5">
    <source>
        <dbReference type="Google" id="ProtNLM"/>
    </source>
</evidence>
<dbReference type="OrthoDB" id="1149272at2"/>
<dbReference type="Pfam" id="PF19852">
    <property type="entry name" value="DUF6327"/>
    <property type="match status" value="1"/>
</dbReference>
<keyword evidence="4" id="KW-1185">Reference proteome</keyword>